<evidence type="ECO:0000313" key="2">
    <source>
        <dbReference type="EMBL" id="TLC99312.1"/>
    </source>
</evidence>
<name>A0A4U8Q5K7_9FIRM</name>
<dbReference type="InterPro" id="IPR007863">
    <property type="entry name" value="Peptidase_M16_C"/>
</dbReference>
<dbReference type="GO" id="GO:0006508">
    <property type="term" value="P:proteolysis"/>
    <property type="evidence" value="ECO:0007669"/>
    <property type="project" value="InterPro"/>
</dbReference>
<keyword evidence="3" id="KW-1185">Reference proteome</keyword>
<dbReference type="AlphaFoldDB" id="A0A4U8Q5K7"/>
<comment type="caution">
    <text evidence="2">The sequence shown here is derived from an EMBL/GenBank/DDBJ whole genome shotgun (WGS) entry which is preliminary data.</text>
</comment>
<evidence type="ECO:0000313" key="3">
    <source>
        <dbReference type="Proteomes" id="UP000306509"/>
    </source>
</evidence>
<dbReference type="SUPFAM" id="SSF63411">
    <property type="entry name" value="LuxS/MPP-like metallohydrolase"/>
    <property type="match status" value="4"/>
</dbReference>
<accession>A0A4U8Q5K7</accession>
<dbReference type="Pfam" id="PF22516">
    <property type="entry name" value="PreP_C"/>
    <property type="match status" value="1"/>
</dbReference>
<dbReference type="SMART" id="SM01264">
    <property type="entry name" value="M16C_associated"/>
    <property type="match status" value="1"/>
</dbReference>
<dbReference type="Pfam" id="PF08367">
    <property type="entry name" value="M16C_assoc"/>
    <property type="match status" value="1"/>
</dbReference>
<dbReference type="Pfam" id="PF00675">
    <property type="entry name" value="Peptidase_M16"/>
    <property type="match status" value="1"/>
</dbReference>
<dbReference type="Proteomes" id="UP000306509">
    <property type="component" value="Unassembled WGS sequence"/>
</dbReference>
<protein>
    <submittedName>
        <fullName evidence="2">Peptidase M16C associated</fullName>
    </submittedName>
</protein>
<dbReference type="GO" id="GO:0046872">
    <property type="term" value="F:metal ion binding"/>
    <property type="evidence" value="ECO:0007669"/>
    <property type="project" value="InterPro"/>
</dbReference>
<dbReference type="InterPro" id="IPR011249">
    <property type="entry name" value="Metalloenz_LuxS/M16"/>
</dbReference>
<feature type="domain" description="Peptidase M16C associated" evidence="1">
    <location>
        <begin position="467"/>
        <end position="712"/>
    </location>
</feature>
<dbReference type="InterPro" id="IPR013578">
    <property type="entry name" value="Peptidase_M16C_assoc"/>
</dbReference>
<dbReference type="PANTHER" id="PTHR43016:SF13">
    <property type="entry name" value="PRESEQUENCE PROTEASE, MITOCHONDRIAL"/>
    <property type="match status" value="1"/>
</dbReference>
<dbReference type="InterPro" id="IPR011765">
    <property type="entry name" value="Pept_M16_N"/>
</dbReference>
<dbReference type="RefSeq" id="WP_138003455.1">
    <property type="nucleotide sequence ID" value="NZ_QGQD01000072.1"/>
</dbReference>
<dbReference type="EMBL" id="QGQD01000072">
    <property type="protein sequence ID" value="TLC99312.1"/>
    <property type="molecule type" value="Genomic_DNA"/>
</dbReference>
<evidence type="ECO:0000259" key="1">
    <source>
        <dbReference type="SMART" id="SM01264"/>
    </source>
</evidence>
<reference evidence="2 3" key="1">
    <citation type="journal article" date="2019" name="Anaerobe">
        <title>Detection of Robinsoniella peoriensis in multiple bone samples of a trauma patient.</title>
        <authorList>
            <person name="Schrottner P."/>
            <person name="Hartwich K."/>
            <person name="Bunk B."/>
            <person name="Schober I."/>
            <person name="Helbig S."/>
            <person name="Rudolph W.W."/>
            <person name="Gunzer F."/>
        </authorList>
    </citation>
    <scope>NUCLEOTIDE SEQUENCE [LARGE SCALE GENOMIC DNA]</scope>
    <source>
        <strain evidence="2 3">DSM 106044</strain>
    </source>
</reference>
<dbReference type="Gene3D" id="3.30.830.10">
    <property type="entry name" value="Metalloenzyme, LuxS/M16 peptidase-like"/>
    <property type="match status" value="4"/>
</dbReference>
<dbReference type="InterPro" id="IPR055130">
    <property type="entry name" value="PreP_C"/>
</dbReference>
<dbReference type="Pfam" id="PF05193">
    <property type="entry name" value="Peptidase_M16_C"/>
    <property type="match status" value="1"/>
</dbReference>
<dbReference type="STRING" id="180332.GCA_000797495_02903"/>
<organism evidence="2 3">
    <name type="scientific">Robinsoniella peoriensis</name>
    <dbReference type="NCBI Taxonomy" id="180332"/>
    <lineage>
        <taxon>Bacteria</taxon>
        <taxon>Bacillati</taxon>
        <taxon>Bacillota</taxon>
        <taxon>Clostridia</taxon>
        <taxon>Lachnospirales</taxon>
        <taxon>Lachnospiraceae</taxon>
        <taxon>Robinsoniella</taxon>
    </lineage>
</organism>
<sequence>MTEKNSNILEMTDPVSGFRVKEKSVIGQLGADITLFEHEKSGAQAACIKNDDPELGFSIIYRTPYVDETDTNHVFEHAILASSEKYPSKDIFFDMGNKSYNTFFNAFTYPTFTIYPVCSKSEDQLIKMMDVYLSCMVSPDILKNDNFFKREALRYELEDVDSPILMKGTVLSEDFGYLTDVESNADDNLIHALYPGLYASNCIGKAHLNYKGLTYEHTLQTYERFYSFSNSLIILYGDMDFKKVMDFIEKEYLSKSERKQIDLSQYTNEQVRPGYVEQIVDSPAYEEDNADHASVVDYSVDLSGCSWDDLIYWGFITDMMNNESFVWHDYAKKAGLHNSMTAFINVDTSFPYLVFRLLDADVMQKESFKDSINRALKDLSENGFSPEIYRACMKSRELAESLMREATAVAVDVSEEIATYWTRTGRIDYHSRYQDCFRRISRDKEQLILKRLVKEALVPKRSAFVVTIPKPGLAEQMEQERDDYLKKMKESMSVGQRQQLVEDTRKFREWNETEQSNSSFMIQPKELPDLEKATSYRKKKFGDMVSYTCAAPIDHAGSFRIYFDISSVPEEDFFYLALYELLLTELDTERYTADKQKNIAEEYLYDLSVHELYPGAEAGENSRPMLVVSWEGLTEDYGTALDFLLEVMGNIKFHQREEMIRVLNKSLPDYDLSRTDDPMTLAEDLALGYIRNSARFYNAVNGQDLYRFLKKILQKLEQDADYLSSVVVKLEEIKKSVLHREKLIIASAAASKALSKIEKTAVDKLSQLPVLKKKMLNYGDFMDAKRKKGICVESSNQYSAAVGDFRGDKNFKGRYLPYLMAAKDKYIIPQIRFRSDAYSAGVTVGDPTDGTFCLYSYGDPNVKSTLDIFAGTADFLKRMEITKEELDGYILNAYGLVTKPLGILDRRMWDMRLAISGADPAVVNHMIEDIKNASLQDREAAANTIGDALKRGAVVTVGNESNIRAAGNVFDEIINYKE</sequence>
<gene>
    <name evidence="2" type="ORF">DSM106044_03913</name>
</gene>
<proteinExistence type="predicted"/>
<dbReference type="PANTHER" id="PTHR43016">
    <property type="entry name" value="PRESEQUENCE PROTEASE"/>
    <property type="match status" value="1"/>
</dbReference>